<keyword evidence="6" id="KW-1185">Reference proteome</keyword>
<name>A0ABU4HTY9_9ACTN</name>
<protein>
    <submittedName>
        <fullName evidence="5">MarR family transcriptional regulator</fullName>
    </submittedName>
</protein>
<dbReference type="Proteomes" id="UP001284601">
    <property type="component" value="Unassembled WGS sequence"/>
</dbReference>
<gene>
    <name evidence="5" type="ORF">R7226_20700</name>
</gene>
<sequence>MALPDGFQLPTGFVIDRLMRVAAGRWTELYGELGIGKPALIVLVALATEGPLRQARLSEQTRIDRATLVALLNELESHDLARRAPDPADRRAHAVSITDAGRALLVRAAELEARDDFFAALTARERATFDALLGRLLAAHGG</sequence>
<evidence type="ECO:0000256" key="3">
    <source>
        <dbReference type="ARBA" id="ARBA00023163"/>
    </source>
</evidence>
<organism evidence="5 6">
    <name type="scientific">Conexibacter stalactiti</name>
    <dbReference type="NCBI Taxonomy" id="1940611"/>
    <lineage>
        <taxon>Bacteria</taxon>
        <taxon>Bacillati</taxon>
        <taxon>Actinomycetota</taxon>
        <taxon>Thermoleophilia</taxon>
        <taxon>Solirubrobacterales</taxon>
        <taxon>Conexibacteraceae</taxon>
        <taxon>Conexibacter</taxon>
    </lineage>
</organism>
<feature type="domain" description="HTH marR-type" evidence="4">
    <location>
        <begin position="1"/>
        <end position="138"/>
    </location>
</feature>
<evidence type="ECO:0000256" key="1">
    <source>
        <dbReference type="ARBA" id="ARBA00023015"/>
    </source>
</evidence>
<evidence type="ECO:0000313" key="6">
    <source>
        <dbReference type="Proteomes" id="UP001284601"/>
    </source>
</evidence>
<dbReference type="PANTHER" id="PTHR33164">
    <property type="entry name" value="TRANSCRIPTIONAL REGULATOR, MARR FAMILY"/>
    <property type="match status" value="1"/>
</dbReference>
<dbReference type="SMART" id="SM00347">
    <property type="entry name" value="HTH_MARR"/>
    <property type="match status" value="1"/>
</dbReference>
<dbReference type="PRINTS" id="PR00598">
    <property type="entry name" value="HTHMARR"/>
</dbReference>
<keyword evidence="3" id="KW-0804">Transcription</keyword>
<dbReference type="Pfam" id="PF12802">
    <property type="entry name" value="MarR_2"/>
    <property type="match status" value="1"/>
</dbReference>
<evidence type="ECO:0000313" key="5">
    <source>
        <dbReference type="EMBL" id="MDW5596778.1"/>
    </source>
</evidence>
<keyword evidence="1" id="KW-0805">Transcription regulation</keyword>
<dbReference type="InterPro" id="IPR000835">
    <property type="entry name" value="HTH_MarR-typ"/>
</dbReference>
<dbReference type="InterPro" id="IPR036390">
    <property type="entry name" value="WH_DNA-bd_sf"/>
</dbReference>
<keyword evidence="2" id="KW-0238">DNA-binding</keyword>
<dbReference type="InterPro" id="IPR036388">
    <property type="entry name" value="WH-like_DNA-bd_sf"/>
</dbReference>
<accession>A0ABU4HTY9</accession>
<dbReference type="PANTHER" id="PTHR33164:SF64">
    <property type="entry name" value="TRANSCRIPTIONAL REGULATOR SLYA"/>
    <property type="match status" value="1"/>
</dbReference>
<evidence type="ECO:0000256" key="2">
    <source>
        <dbReference type="ARBA" id="ARBA00023125"/>
    </source>
</evidence>
<dbReference type="SUPFAM" id="SSF46785">
    <property type="entry name" value="Winged helix' DNA-binding domain"/>
    <property type="match status" value="1"/>
</dbReference>
<proteinExistence type="predicted"/>
<dbReference type="Gene3D" id="1.10.10.10">
    <property type="entry name" value="Winged helix-like DNA-binding domain superfamily/Winged helix DNA-binding domain"/>
    <property type="match status" value="1"/>
</dbReference>
<evidence type="ECO:0000259" key="4">
    <source>
        <dbReference type="PROSITE" id="PS50995"/>
    </source>
</evidence>
<dbReference type="RefSeq" id="WP_318599215.1">
    <property type="nucleotide sequence ID" value="NZ_JAWSTH010000065.1"/>
</dbReference>
<dbReference type="PROSITE" id="PS50995">
    <property type="entry name" value="HTH_MARR_2"/>
    <property type="match status" value="1"/>
</dbReference>
<dbReference type="EMBL" id="JAWSTH010000065">
    <property type="protein sequence ID" value="MDW5596778.1"/>
    <property type="molecule type" value="Genomic_DNA"/>
</dbReference>
<reference evidence="6" key="1">
    <citation type="submission" date="2023-07" db="EMBL/GenBank/DDBJ databases">
        <title>Conexibacter stalactiti sp. nov., isolated from stalactites in a lava cave and emended description of the genus Conexibacter.</title>
        <authorList>
            <person name="Lee S.D."/>
        </authorList>
    </citation>
    <scope>NUCLEOTIDE SEQUENCE [LARGE SCALE GENOMIC DNA]</scope>
    <source>
        <strain evidence="6">KCTC 39840</strain>
    </source>
</reference>
<dbReference type="InterPro" id="IPR039422">
    <property type="entry name" value="MarR/SlyA-like"/>
</dbReference>
<comment type="caution">
    <text evidence="5">The sequence shown here is derived from an EMBL/GenBank/DDBJ whole genome shotgun (WGS) entry which is preliminary data.</text>
</comment>